<evidence type="ECO:0000256" key="1">
    <source>
        <dbReference type="ARBA" id="ARBA00001962"/>
    </source>
</evidence>
<gene>
    <name evidence="11" type="ORF">CCMP2556_LOCUS52411</name>
</gene>
<organism evidence="11 12">
    <name type="scientific">Durusdinium trenchii</name>
    <dbReference type="NCBI Taxonomy" id="1381693"/>
    <lineage>
        <taxon>Eukaryota</taxon>
        <taxon>Sar</taxon>
        <taxon>Alveolata</taxon>
        <taxon>Dinophyceae</taxon>
        <taxon>Suessiales</taxon>
        <taxon>Symbiodiniaceae</taxon>
        <taxon>Durusdinium</taxon>
    </lineage>
</organism>
<feature type="region of interest" description="Disordered" evidence="8">
    <location>
        <begin position="604"/>
        <end position="639"/>
    </location>
</feature>
<dbReference type="PROSITE" id="PS00088">
    <property type="entry name" value="SOD_MN"/>
    <property type="match status" value="1"/>
</dbReference>
<evidence type="ECO:0000256" key="2">
    <source>
        <dbReference type="ARBA" id="ARBA00008714"/>
    </source>
</evidence>
<dbReference type="SUPFAM" id="SSF54719">
    <property type="entry name" value="Fe,Mn superoxide dismutase (SOD), C-terminal domain"/>
    <property type="match status" value="1"/>
</dbReference>
<dbReference type="Pfam" id="PF00081">
    <property type="entry name" value="Sod_Fe_N"/>
    <property type="match status" value="1"/>
</dbReference>
<reference evidence="11 12" key="1">
    <citation type="submission" date="2024-02" db="EMBL/GenBank/DDBJ databases">
        <authorList>
            <person name="Chen Y."/>
            <person name="Shah S."/>
            <person name="Dougan E. K."/>
            <person name="Thang M."/>
            <person name="Chan C."/>
        </authorList>
    </citation>
    <scope>NUCLEOTIDE SEQUENCE [LARGE SCALE GENOMIC DNA]</scope>
</reference>
<feature type="domain" description="Manganese/iron superoxide dismutase C-terminal" evidence="10">
    <location>
        <begin position="796"/>
        <end position="902"/>
    </location>
</feature>
<sequence length="1240" mass="134428">MKQVKEALAAKLKRPEVTRNGRMVVENPSGELLPVPDGQRLGGKRQVFMVGITLSPAPASPAPRGAAAAGTAQDVQRFVTPLSYRMKRNKENSEAPPSPVDEIGWMQGTVIRDNPEGVLSAASGTESKENESQSTGIEAEDAGSDPECLTASKSACRMITPLELSRKTDVQRRGGAGAKGKAKAKALPRPNVPKPGKPGIGARADRKTTAGEAPASDASAFASAPLQTGPPQRVVRATVVPPPSAPLAPVPPVPDLSASMPLASPRGAYTVSVPIAYASRMPRSSSPAGLGTPDRPIGVPTVALAPGIPATVDPVSGLQRQPGSCSMPRFFAQSCSVPSLLTTTKSPEPVPSLAQVVIQQLNTPSREVRRSIACPLTARARLERSEPLTAVVASPRAAAVVAVPGMARGARAQKGSPRRRIADFKPLLKELFEDEPEAQSAQQLQNQIEQLQKLQKLLQRQQEGLKQQQKAQSYQPAHRDAASPRGGSKVPKSNDAEPKATRDRPLNLGEAKELLKAFREIASSKEFQRTLGNIHKQGPDSVQKMQPIFIAQSFNRTMAMYDFPLTTEGYQDMARGIGKHAWNVHVKAQAHEVERLLRMPPGAFFGIPGEPGQEPEYPPLEPDPPKPKAAGRPAAPKPAPSKMGLVTFVQVVARHAVDNVEVQVPIAGTPTMARRFRGAALLVAAMREMAAGLATGLVGLLSESARAYDLPDLPYAYDALEPSIDKATMEFHHDKHHLTYVTNINKAMEGKSQPPLVELQKSAIKDGAAFRNSGGGAYNHNFFWLEMAPTGKGGKPSEKLSKAIDDSFGSMDDFKAKFEAAGAPGARFGSGWVWLVVTDDKKLAITSTPNQDNPLMDGVEGTAGIPILGCDVWEHAYYLKYQYRRPDYIKAWWDVVNWDQVSAWYEDALGGKAPTADSATSAAALSGRKTSSSFNLKLGFEANVRVELPQNATFYDCKQAISKLLGRDEILRKGRLVQKKGGLYSAYKAGDDDFVGETRQVLVLGADLQTVQPDEPMPPVHPYADVGRPPSRPLKGESDDEGPPRPQPYSVRSRVHEELEAAPRVNDLPQTPMPPPPPQLQPKPTPKPKPKPVPRPPQEYEITIKHAVEPGEVQLKIWSNWTFAAVRDALAKKLRREEIQKRARFLAEPSILDLDDEIVGWTHEGHRREELMLLGVELVEQEVSSGPVSVELTRKLLEEFEKACAQEEVQAQLQKLIDRQKLSGCRVRVLLPAGLNTHTQ</sequence>
<dbReference type="Pfam" id="PF02777">
    <property type="entry name" value="Sod_Fe_C"/>
    <property type="match status" value="1"/>
</dbReference>
<name>A0ABP0SLA0_9DINO</name>
<feature type="region of interest" description="Disordered" evidence="8">
    <location>
        <begin position="1008"/>
        <end position="1051"/>
    </location>
</feature>
<keyword evidence="12" id="KW-1185">Reference proteome</keyword>
<evidence type="ECO:0000256" key="5">
    <source>
        <dbReference type="ARBA" id="ARBA00022723"/>
    </source>
</evidence>
<protein>
    <recommendedName>
        <fullName evidence="4">Superoxide dismutase [Fe]</fullName>
        <ecNumber evidence="3">1.15.1.1</ecNumber>
    </recommendedName>
</protein>
<evidence type="ECO:0000313" key="12">
    <source>
        <dbReference type="Proteomes" id="UP001642484"/>
    </source>
</evidence>
<keyword evidence="6" id="KW-0560">Oxidoreductase</keyword>
<feature type="compositionally biased region" description="Low complexity" evidence="8">
    <location>
        <begin position="462"/>
        <end position="472"/>
    </location>
</feature>
<dbReference type="Gene3D" id="3.55.40.20">
    <property type="entry name" value="Iron/manganese superoxide dismutase, C-terminal domain"/>
    <property type="match status" value="1"/>
</dbReference>
<dbReference type="PANTHER" id="PTHR43595:SF2">
    <property type="entry name" value="SMALL RIBOSOMAL SUBUNIT PROTEIN MS42"/>
    <property type="match status" value="1"/>
</dbReference>
<feature type="region of interest" description="Disordered" evidence="8">
    <location>
        <begin position="462"/>
        <end position="508"/>
    </location>
</feature>
<feature type="compositionally biased region" description="Pro residues" evidence="8">
    <location>
        <begin position="1071"/>
        <end position="1085"/>
    </location>
</feature>
<evidence type="ECO:0000256" key="7">
    <source>
        <dbReference type="ARBA" id="ARBA00023004"/>
    </source>
</evidence>
<keyword evidence="5" id="KW-0479">Metal-binding</keyword>
<dbReference type="InterPro" id="IPR001189">
    <property type="entry name" value="Mn/Fe_SOD"/>
</dbReference>
<dbReference type="EC" id="1.15.1.1" evidence="3"/>
<dbReference type="InterPro" id="IPR019833">
    <property type="entry name" value="Mn/Fe_SOD_BS"/>
</dbReference>
<dbReference type="PRINTS" id="PR01703">
    <property type="entry name" value="MNSODISMTASE"/>
</dbReference>
<feature type="compositionally biased region" description="Low complexity" evidence="8">
    <location>
        <begin position="210"/>
        <end position="224"/>
    </location>
</feature>
<evidence type="ECO:0000256" key="4">
    <source>
        <dbReference type="ARBA" id="ARBA00014767"/>
    </source>
</evidence>
<evidence type="ECO:0000259" key="10">
    <source>
        <dbReference type="Pfam" id="PF02777"/>
    </source>
</evidence>
<evidence type="ECO:0000256" key="8">
    <source>
        <dbReference type="SAM" id="MobiDB-lite"/>
    </source>
</evidence>
<dbReference type="Gene3D" id="1.10.287.990">
    <property type="entry name" value="Fe,Mn superoxide dismutase (SOD) domain"/>
    <property type="match status" value="1"/>
</dbReference>
<keyword evidence="7" id="KW-0408">Iron</keyword>
<feature type="compositionally biased region" description="Low complexity" evidence="8">
    <location>
        <begin position="606"/>
        <end position="615"/>
    </location>
</feature>
<comment type="cofactor">
    <cofactor evidence="1">
        <name>Fe cation</name>
        <dbReference type="ChEBI" id="CHEBI:24875"/>
    </cofactor>
</comment>
<accession>A0ABP0SLA0</accession>
<comment type="similarity">
    <text evidence="2">Belongs to the iron/manganese superoxide dismutase family.</text>
</comment>
<dbReference type="SUPFAM" id="SSF46609">
    <property type="entry name" value="Fe,Mn superoxide dismutase (SOD), N-terminal domain"/>
    <property type="match status" value="1"/>
</dbReference>
<feature type="domain" description="Manganese/iron superoxide dismutase N-terminal" evidence="9">
    <location>
        <begin position="708"/>
        <end position="787"/>
    </location>
</feature>
<evidence type="ECO:0000313" key="11">
    <source>
        <dbReference type="EMBL" id="CAK9113185.1"/>
    </source>
</evidence>
<evidence type="ECO:0000256" key="3">
    <source>
        <dbReference type="ARBA" id="ARBA00012682"/>
    </source>
</evidence>
<feature type="region of interest" description="Disordered" evidence="8">
    <location>
        <begin position="1063"/>
        <end position="1097"/>
    </location>
</feature>
<evidence type="ECO:0000259" key="9">
    <source>
        <dbReference type="Pfam" id="PF00081"/>
    </source>
</evidence>
<dbReference type="InterPro" id="IPR019832">
    <property type="entry name" value="Mn/Fe_SOD_C"/>
</dbReference>
<evidence type="ECO:0000256" key="6">
    <source>
        <dbReference type="ARBA" id="ARBA00023002"/>
    </source>
</evidence>
<dbReference type="Proteomes" id="UP001642484">
    <property type="component" value="Unassembled WGS sequence"/>
</dbReference>
<dbReference type="InterPro" id="IPR019831">
    <property type="entry name" value="Mn/Fe_SOD_N"/>
</dbReference>
<comment type="caution">
    <text evidence="11">The sequence shown here is derived from an EMBL/GenBank/DDBJ whole genome shotgun (WGS) entry which is preliminary data.</text>
</comment>
<dbReference type="InterPro" id="IPR036324">
    <property type="entry name" value="Mn/Fe_SOD_N_sf"/>
</dbReference>
<dbReference type="PANTHER" id="PTHR43595">
    <property type="entry name" value="37S RIBOSOMAL PROTEIN S26, MITOCHONDRIAL"/>
    <property type="match status" value="1"/>
</dbReference>
<feature type="compositionally biased region" description="Basic and acidic residues" evidence="8">
    <location>
        <begin position="492"/>
        <end position="508"/>
    </location>
</feature>
<proteinExistence type="inferred from homology"/>
<feature type="region of interest" description="Disordered" evidence="8">
    <location>
        <begin position="84"/>
        <end position="229"/>
    </location>
</feature>
<dbReference type="EMBL" id="CAXAMN010027806">
    <property type="protein sequence ID" value="CAK9113185.1"/>
    <property type="molecule type" value="Genomic_DNA"/>
</dbReference>
<dbReference type="InterPro" id="IPR036314">
    <property type="entry name" value="SOD_C_sf"/>
</dbReference>